<feature type="compositionally biased region" description="Low complexity" evidence="1">
    <location>
        <begin position="191"/>
        <end position="208"/>
    </location>
</feature>
<dbReference type="PANTHER" id="PTHR43194">
    <property type="entry name" value="HYDROLASE ALPHA/BETA FOLD FAMILY"/>
    <property type="match status" value="1"/>
</dbReference>
<dbReference type="Proteomes" id="UP000477722">
    <property type="component" value="Unassembled WGS sequence"/>
</dbReference>
<comment type="caution">
    <text evidence="3">The sequence shown here is derived from an EMBL/GenBank/DDBJ whole genome shotgun (WGS) entry which is preliminary data.</text>
</comment>
<keyword evidence="3" id="KW-0378">Hydrolase</keyword>
<evidence type="ECO:0000256" key="1">
    <source>
        <dbReference type="SAM" id="MobiDB-lite"/>
    </source>
</evidence>
<reference evidence="3 4" key="1">
    <citation type="submission" date="2020-02" db="EMBL/GenBank/DDBJ databases">
        <title>Whole-genome analyses of novel actinobacteria.</title>
        <authorList>
            <person name="Sahin N."/>
            <person name="Tatar D."/>
        </authorList>
    </citation>
    <scope>NUCLEOTIDE SEQUENCE [LARGE SCALE GENOMIC DNA]</scope>
    <source>
        <strain evidence="3 4">SB3404</strain>
    </source>
</reference>
<dbReference type="InterPro" id="IPR029058">
    <property type="entry name" value="AB_hydrolase_fold"/>
</dbReference>
<organism evidence="3 4">
    <name type="scientific">Streptomyces boncukensis</name>
    <dbReference type="NCBI Taxonomy" id="2711219"/>
    <lineage>
        <taxon>Bacteria</taxon>
        <taxon>Bacillati</taxon>
        <taxon>Actinomycetota</taxon>
        <taxon>Actinomycetes</taxon>
        <taxon>Kitasatosporales</taxon>
        <taxon>Streptomycetaceae</taxon>
        <taxon>Streptomyces</taxon>
    </lineage>
</organism>
<dbReference type="SUPFAM" id="SSF53474">
    <property type="entry name" value="alpha/beta-Hydrolases"/>
    <property type="match status" value="1"/>
</dbReference>
<dbReference type="InterPro" id="IPR000073">
    <property type="entry name" value="AB_hydrolase_1"/>
</dbReference>
<gene>
    <name evidence="3" type="ORF">G5C65_17080</name>
</gene>
<dbReference type="InterPro" id="IPR050228">
    <property type="entry name" value="Carboxylesterase_BioH"/>
</dbReference>
<proteinExistence type="predicted"/>
<dbReference type="AlphaFoldDB" id="A0A6G4WZK2"/>
<feature type="domain" description="AB hydrolase-1" evidence="2">
    <location>
        <begin position="39"/>
        <end position="301"/>
    </location>
</feature>
<dbReference type="EMBL" id="JAAKZZ010000161">
    <property type="protein sequence ID" value="NGO70037.1"/>
    <property type="molecule type" value="Genomic_DNA"/>
</dbReference>
<dbReference type="Gene3D" id="3.40.50.1820">
    <property type="entry name" value="alpha/beta hydrolase"/>
    <property type="match status" value="1"/>
</dbReference>
<dbReference type="GO" id="GO:0016787">
    <property type="term" value="F:hydrolase activity"/>
    <property type="evidence" value="ECO:0007669"/>
    <property type="project" value="UniProtKB-KW"/>
</dbReference>
<feature type="region of interest" description="Disordered" evidence="1">
    <location>
        <begin position="185"/>
        <end position="208"/>
    </location>
</feature>
<dbReference type="Pfam" id="PF12697">
    <property type="entry name" value="Abhydrolase_6"/>
    <property type="match status" value="1"/>
</dbReference>
<evidence type="ECO:0000313" key="4">
    <source>
        <dbReference type="Proteomes" id="UP000477722"/>
    </source>
</evidence>
<evidence type="ECO:0000313" key="3">
    <source>
        <dbReference type="EMBL" id="NGO70037.1"/>
    </source>
</evidence>
<sequence>MSRPPFLDLPAGARAYRLSTARGEFAVQECGAPERGTALLLPGFTGSKEDFIGLLAPLADAGFRAVAVDPRGQYETGGPDSEQAYAQSELALDALALAGALTTAGEPGAAATVPGSPPHLLGHSLGGLVARAAALRAPERFASLTLMSCGPAAVSASQQQRVTLLLSALGSMSMEAVWQAMRELDQSPAEAGQAPYPDGAGPDGPGARVPPDIDAFLRRRWLANVPAQLVAGGRQLIGEPDRTDELAALPLPVHVVSGSVDDAWPVPQLDAMALRLGARRSAVPGTGHSPNAERPRTTAEALTAFWRELSPCPG</sequence>
<protein>
    <submittedName>
        <fullName evidence="3">Alpha/beta hydrolase</fullName>
    </submittedName>
</protein>
<keyword evidence="4" id="KW-1185">Reference proteome</keyword>
<dbReference type="PANTHER" id="PTHR43194:SF2">
    <property type="entry name" value="PEROXISOMAL MEMBRANE PROTEIN LPX1"/>
    <property type="match status" value="1"/>
</dbReference>
<accession>A0A6G4WZK2</accession>
<dbReference type="RefSeq" id="WP_165299710.1">
    <property type="nucleotide sequence ID" value="NZ_JAAKZZ010000161.1"/>
</dbReference>
<name>A0A6G4WZK2_9ACTN</name>
<evidence type="ECO:0000259" key="2">
    <source>
        <dbReference type="Pfam" id="PF12697"/>
    </source>
</evidence>